<comment type="caution">
    <text evidence="2">The sequence shown here is derived from an EMBL/GenBank/DDBJ whole genome shotgun (WGS) entry which is preliminary data.</text>
</comment>
<evidence type="ECO:0008006" key="4">
    <source>
        <dbReference type="Google" id="ProtNLM"/>
    </source>
</evidence>
<dbReference type="AlphaFoldDB" id="A0A8T1WBB0"/>
<protein>
    <recommendedName>
        <fullName evidence="4">M96 mating-specific protein family</fullName>
    </recommendedName>
</protein>
<organism evidence="2 3">
    <name type="scientific">Phytophthora boehmeriae</name>
    <dbReference type="NCBI Taxonomy" id="109152"/>
    <lineage>
        <taxon>Eukaryota</taxon>
        <taxon>Sar</taxon>
        <taxon>Stramenopiles</taxon>
        <taxon>Oomycota</taxon>
        <taxon>Peronosporomycetes</taxon>
        <taxon>Peronosporales</taxon>
        <taxon>Peronosporaceae</taxon>
        <taxon>Phytophthora</taxon>
    </lineage>
</organism>
<reference evidence="2" key="1">
    <citation type="submission" date="2021-02" db="EMBL/GenBank/DDBJ databases">
        <authorList>
            <person name="Palmer J.M."/>
        </authorList>
    </citation>
    <scope>NUCLEOTIDE SEQUENCE</scope>
    <source>
        <strain evidence="2">SCRP23</strain>
    </source>
</reference>
<keyword evidence="3" id="KW-1185">Reference proteome</keyword>
<sequence>MLDEAESLDSVLSFLSDLDIPVGSENEVHGIFPNAVEILPLSHCLLAPGDDGGFTLASQEFSRDQLPTQLTSCGGQVLNEEVSSKDGEVSMSSDDSSPQTAASHAESKPKRVRISRKKQIEDLRETVRKLMVELESLSPQRSIGNKPRTLWADIAARQLERRQQSEQENVKLRDMLHIQVQEARNLKRVLKRRTKIEMMEEMLGVKRRKILEYTVPEDNPQVFASMLEDIDELYVGVDAVFAEKCLYDLPCPGRKLQTKRNAPVGTFLELTQRNVLPFGLRRTEKSVMKALSQIGFQNLKSIGAIAKQVQFHAYHVEELNNTMKLSFFAETPMPGGNMKGADFRSVVRKYVETDRVVFVCKSLMEPVLANMNKSSGFHTRTTLRIVVHEEKNGSSVKEGFSVVDSYFSATRYDEGLPSGVSIRSATNMDLGILAWDEAISKLAHQVESLAIEEREVL</sequence>
<feature type="region of interest" description="Disordered" evidence="1">
    <location>
        <begin position="82"/>
        <end position="117"/>
    </location>
</feature>
<feature type="compositionally biased region" description="Polar residues" evidence="1">
    <location>
        <begin position="90"/>
        <end position="102"/>
    </location>
</feature>
<proteinExistence type="predicted"/>
<evidence type="ECO:0000313" key="3">
    <source>
        <dbReference type="Proteomes" id="UP000693981"/>
    </source>
</evidence>
<dbReference type="Proteomes" id="UP000693981">
    <property type="component" value="Unassembled WGS sequence"/>
</dbReference>
<dbReference type="PANTHER" id="PTHR35796:SF3">
    <property type="entry name" value="BHLH DOMAIN-CONTAINING PROTEIN"/>
    <property type="match status" value="1"/>
</dbReference>
<evidence type="ECO:0000256" key="1">
    <source>
        <dbReference type="SAM" id="MobiDB-lite"/>
    </source>
</evidence>
<dbReference type="EMBL" id="JAGDFL010000412">
    <property type="protein sequence ID" value="KAG7389343.1"/>
    <property type="molecule type" value="Genomic_DNA"/>
</dbReference>
<accession>A0A8T1WBB0</accession>
<dbReference type="PANTHER" id="PTHR35796">
    <property type="entry name" value="HYPOTHETICAL CYTOSOLIC PROTEIN"/>
    <property type="match status" value="1"/>
</dbReference>
<name>A0A8T1WBB0_9STRA</name>
<evidence type="ECO:0000313" key="2">
    <source>
        <dbReference type="EMBL" id="KAG7389343.1"/>
    </source>
</evidence>
<dbReference type="OrthoDB" id="117324at2759"/>
<gene>
    <name evidence="2" type="ORF">PHYBOEH_007524</name>
</gene>